<dbReference type="Pfam" id="PF02954">
    <property type="entry name" value="HTH_8"/>
    <property type="match status" value="1"/>
</dbReference>
<evidence type="ECO:0000259" key="3">
    <source>
        <dbReference type="Pfam" id="PF12835"/>
    </source>
</evidence>
<geneLocation type="plasmid" evidence="4">
    <name>III</name>
</geneLocation>
<dbReference type="InterPro" id="IPR013762">
    <property type="entry name" value="Integrase-like_cat_sf"/>
</dbReference>
<dbReference type="Gene3D" id="1.10.443.10">
    <property type="entry name" value="Intergrase catalytic core"/>
    <property type="match status" value="1"/>
</dbReference>
<dbReference type="PRINTS" id="PR01590">
    <property type="entry name" value="HTHFIS"/>
</dbReference>
<dbReference type="AlphaFoldDB" id="A0A375ITC9"/>
<dbReference type="InterPro" id="IPR024456">
    <property type="entry name" value="Integrase_catalytic_putative"/>
</dbReference>
<dbReference type="InterPro" id="IPR002197">
    <property type="entry name" value="HTH_Fis"/>
</dbReference>
<feature type="domain" description="Integrase catalytic" evidence="3">
    <location>
        <begin position="173"/>
        <end position="299"/>
    </location>
</feature>
<dbReference type="SUPFAM" id="SSF56349">
    <property type="entry name" value="DNA breaking-rejoining enzymes"/>
    <property type="match status" value="1"/>
</dbReference>
<dbReference type="GO" id="GO:0015074">
    <property type="term" value="P:DNA integration"/>
    <property type="evidence" value="ECO:0007669"/>
    <property type="project" value="InterPro"/>
</dbReference>
<dbReference type="InterPro" id="IPR011010">
    <property type="entry name" value="DNA_brk_join_enz"/>
</dbReference>
<protein>
    <submittedName>
        <fullName evidence="4">Putative regulatory protein</fullName>
    </submittedName>
</protein>
<evidence type="ECO:0000313" key="4">
    <source>
        <dbReference type="EMBL" id="SPK77448.1"/>
    </source>
</evidence>
<organism evidence="4 5">
    <name type="scientific">Cupriavidus taiwanensis</name>
    <dbReference type="NCBI Taxonomy" id="164546"/>
    <lineage>
        <taxon>Bacteria</taxon>
        <taxon>Pseudomonadati</taxon>
        <taxon>Pseudomonadota</taxon>
        <taxon>Betaproteobacteria</taxon>
        <taxon>Burkholderiales</taxon>
        <taxon>Burkholderiaceae</taxon>
        <taxon>Cupriavidus</taxon>
    </lineage>
</organism>
<name>A0A375ITC9_9BURK</name>
<evidence type="ECO:0000256" key="1">
    <source>
        <dbReference type="ARBA" id="ARBA00023172"/>
    </source>
</evidence>
<sequence>MPGKLRRALCGALGLRMRKTINLRAVVNQYELPERFKDEFAVLAADNLHLPHSGTRVSGRFLSQMSQRQRIQALLAMFVELRRVGGMAVTSPYSIRQKHIAWLMRHWVEARKLNVGTVELRLTHLRAFASWMGKAGMVGRIDDYIVRPDGYVRGYVAREDRSWEGKGIDAAALIADIARTDAHVALQLKLEAAFGLRAKESWRLRPAHDVLPSGTLHVHDGTKGGRPRRVPIEFGWQYEVLGQAAMLAHATNPERGTLIPASFTQNRWRRRFYTVLEKHGVTKSGAGVTAHGLRHQFLQQMYERESGQAAAVKGGGRVVDVVAHREAMRKVVEAAGHSRATKANAYLSTYSTQLTLGQKAPTLEEIKAAIVAADGNKAMAARRLGISRAKLYRLLASPG</sequence>
<dbReference type="Proteomes" id="UP000255505">
    <property type="component" value="Plasmid III"/>
</dbReference>
<dbReference type="GO" id="GO:0043565">
    <property type="term" value="F:sequence-specific DNA binding"/>
    <property type="evidence" value="ECO:0007669"/>
    <property type="project" value="InterPro"/>
</dbReference>
<keyword evidence="4" id="KW-0614">Plasmid</keyword>
<dbReference type="InterPro" id="IPR009057">
    <property type="entry name" value="Homeodomain-like_sf"/>
</dbReference>
<proteinExistence type="predicted"/>
<dbReference type="Gene3D" id="1.10.10.60">
    <property type="entry name" value="Homeodomain-like"/>
    <property type="match status" value="1"/>
</dbReference>
<keyword evidence="1" id="KW-0233">DNA recombination</keyword>
<dbReference type="GO" id="GO:0006310">
    <property type="term" value="P:DNA recombination"/>
    <property type="evidence" value="ECO:0007669"/>
    <property type="project" value="UniProtKB-KW"/>
</dbReference>
<reference evidence="4 5" key="1">
    <citation type="submission" date="2018-01" db="EMBL/GenBank/DDBJ databases">
        <authorList>
            <person name="Gaut B.S."/>
            <person name="Morton B.R."/>
            <person name="Clegg M.T."/>
            <person name="Duvall M.R."/>
        </authorList>
    </citation>
    <scope>NUCLEOTIDE SEQUENCE [LARGE SCALE GENOMIC DNA]</scope>
    <source>
        <strain evidence="4">Cupriavidus taiwanensis LMG 19425</strain>
        <plasmid evidence="5">Plasmid iii</plasmid>
    </source>
</reference>
<gene>
    <name evidence="4" type="ORF">CT19425_P30297</name>
</gene>
<evidence type="ECO:0000259" key="2">
    <source>
        <dbReference type="Pfam" id="PF02954"/>
    </source>
</evidence>
<dbReference type="Pfam" id="PF12835">
    <property type="entry name" value="Integrase_1"/>
    <property type="match status" value="1"/>
</dbReference>
<accession>A0A375ITC9</accession>
<feature type="domain" description="DNA binding HTH" evidence="2">
    <location>
        <begin position="364"/>
        <end position="393"/>
    </location>
</feature>
<evidence type="ECO:0000313" key="5">
    <source>
        <dbReference type="Proteomes" id="UP000255505"/>
    </source>
</evidence>
<dbReference type="SUPFAM" id="SSF46689">
    <property type="entry name" value="Homeodomain-like"/>
    <property type="match status" value="1"/>
</dbReference>
<dbReference type="EMBL" id="LT991978">
    <property type="protein sequence ID" value="SPK77448.1"/>
    <property type="molecule type" value="Genomic_DNA"/>
</dbReference>